<evidence type="ECO:0000259" key="3">
    <source>
        <dbReference type="Pfam" id="PF07510"/>
    </source>
</evidence>
<dbReference type="EMBL" id="BAABHS010000009">
    <property type="protein sequence ID" value="GAA4964620.1"/>
    <property type="molecule type" value="Genomic_DNA"/>
</dbReference>
<dbReference type="Proteomes" id="UP001500466">
    <property type="component" value="Unassembled WGS sequence"/>
</dbReference>
<keyword evidence="2" id="KW-0732">Signal</keyword>
<evidence type="ECO:0000313" key="5">
    <source>
        <dbReference type="Proteomes" id="UP001500466"/>
    </source>
</evidence>
<evidence type="ECO:0000313" key="4">
    <source>
        <dbReference type="EMBL" id="GAA4964620.1"/>
    </source>
</evidence>
<dbReference type="InterPro" id="IPR011089">
    <property type="entry name" value="GmrSD_C"/>
</dbReference>
<evidence type="ECO:0000256" key="2">
    <source>
        <dbReference type="SAM" id="SignalP"/>
    </source>
</evidence>
<keyword evidence="5" id="KW-1185">Reference proteome</keyword>
<keyword evidence="4" id="KW-0540">Nuclease</keyword>
<dbReference type="RefSeq" id="WP_345676031.1">
    <property type="nucleotide sequence ID" value="NZ_BAABHS010000009.1"/>
</dbReference>
<evidence type="ECO:0000256" key="1">
    <source>
        <dbReference type="SAM" id="MobiDB-lite"/>
    </source>
</evidence>
<reference evidence="5" key="1">
    <citation type="journal article" date="2019" name="Int. J. Syst. Evol. Microbiol.">
        <title>The Global Catalogue of Microorganisms (GCM) 10K type strain sequencing project: providing services to taxonomists for standard genome sequencing and annotation.</title>
        <authorList>
            <consortium name="The Broad Institute Genomics Platform"/>
            <consortium name="The Broad Institute Genome Sequencing Center for Infectious Disease"/>
            <person name="Wu L."/>
            <person name="Ma J."/>
        </authorList>
    </citation>
    <scope>NUCLEOTIDE SEQUENCE [LARGE SCALE GENOMIC DNA]</scope>
    <source>
        <strain evidence="5">JCM 17986</strain>
    </source>
</reference>
<dbReference type="PANTHER" id="PTHR24094:SF15">
    <property type="entry name" value="AMP-DEPENDENT SYNTHETASE_LIGASE DOMAIN-CONTAINING PROTEIN-RELATED"/>
    <property type="match status" value="1"/>
</dbReference>
<feature type="compositionally biased region" description="Low complexity" evidence="1">
    <location>
        <begin position="29"/>
        <end position="49"/>
    </location>
</feature>
<keyword evidence="4" id="KW-0255">Endonuclease</keyword>
<accession>A0ABP9H996</accession>
<feature type="chain" id="PRO_5045472617" evidence="2">
    <location>
        <begin position="20"/>
        <end position="249"/>
    </location>
</feature>
<keyword evidence="4" id="KW-0378">Hydrolase</keyword>
<dbReference type="PROSITE" id="PS51257">
    <property type="entry name" value="PROKAR_LIPOPROTEIN"/>
    <property type="match status" value="1"/>
</dbReference>
<feature type="region of interest" description="Disordered" evidence="1">
    <location>
        <begin position="25"/>
        <end position="60"/>
    </location>
</feature>
<dbReference type="Pfam" id="PF07510">
    <property type="entry name" value="GmrSD_C"/>
    <property type="match status" value="1"/>
</dbReference>
<gene>
    <name evidence="4" type="ORF">GCM10023205_30980</name>
</gene>
<name>A0ABP9H996_9ACTN</name>
<comment type="caution">
    <text evidence="4">The sequence shown here is derived from an EMBL/GenBank/DDBJ whole genome shotgun (WGS) entry which is preliminary data.</text>
</comment>
<feature type="domain" description="GmrSD restriction endonucleases C-terminal" evidence="3">
    <location>
        <begin position="110"/>
        <end position="246"/>
    </location>
</feature>
<dbReference type="PANTHER" id="PTHR24094">
    <property type="entry name" value="SECRETED PROTEIN"/>
    <property type="match status" value="1"/>
</dbReference>
<proteinExistence type="predicted"/>
<feature type="signal peptide" evidence="2">
    <location>
        <begin position="1"/>
        <end position="19"/>
    </location>
</feature>
<sequence length="249" mass="25754">MRKTRLMAAGIAMAALALAGCNKSDDTVAPQGAAPAAPGGPATAPLANADGTGRGLAPVTSAADKAAGRALIDKLRTAPNGPKTGYSRDQYGTAWSDKASGVPLSGNKCDTRDDILKRDGANIQYKDKASCVVSTMTLPDPYTGKDIAFTKSKASTVQIDHIVPLSASWQMGADKWPAAKRMQLANDPLNLLAVDGPTNGGKGDSMPAAWLPPNPNIRCAYVIRYAQVSLKYDLPVTPADKTAMAGVCG</sequence>
<organism evidence="4 5">
    <name type="scientific">Yinghuangia aomiensis</name>
    <dbReference type="NCBI Taxonomy" id="676205"/>
    <lineage>
        <taxon>Bacteria</taxon>
        <taxon>Bacillati</taxon>
        <taxon>Actinomycetota</taxon>
        <taxon>Actinomycetes</taxon>
        <taxon>Kitasatosporales</taxon>
        <taxon>Streptomycetaceae</taxon>
        <taxon>Yinghuangia</taxon>
    </lineage>
</organism>
<dbReference type="GO" id="GO:0004519">
    <property type="term" value="F:endonuclease activity"/>
    <property type="evidence" value="ECO:0007669"/>
    <property type="project" value="UniProtKB-KW"/>
</dbReference>
<protein>
    <submittedName>
        <fullName evidence="4">HNH endonuclease family protein</fullName>
    </submittedName>
</protein>